<feature type="transmembrane region" description="Helical" evidence="1">
    <location>
        <begin position="97"/>
        <end position="118"/>
    </location>
</feature>
<feature type="transmembrane region" description="Helical" evidence="1">
    <location>
        <begin position="48"/>
        <end position="71"/>
    </location>
</feature>
<keyword evidence="1" id="KW-0472">Membrane</keyword>
<gene>
    <name evidence="2" type="ORF">NCTC503_00451</name>
</gene>
<feature type="transmembrane region" description="Helical" evidence="1">
    <location>
        <begin position="163"/>
        <end position="186"/>
    </location>
</feature>
<feature type="transmembrane region" description="Helical" evidence="1">
    <location>
        <begin position="221"/>
        <end position="243"/>
    </location>
</feature>
<dbReference type="EMBL" id="LR590481">
    <property type="protein sequence ID" value="VTQ83953.1"/>
    <property type="molecule type" value="Genomic_DNA"/>
</dbReference>
<reference evidence="2 3" key="1">
    <citation type="submission" date="2019-05" db="EMBL/GenBank/DDBJ databases">
        <authorList>
            <consortium name="Pathogen Informatics"/>
        </authorList>
    </citation>
    <scope>NUCLEOTIDE SEQUENCE [LARGE SCALE GENOMIC DNA]</scope>
    <source>
        <strain evidence="2 3">NCTC503</strain>
    </source>
</reference>
<evidence type="ECO:0000313" key="3">
    <source>
        <dbReference type="Proteomes" id="UP000308489"/>
    </source>
</evidence>
<keyword evidence="3" id="KW-1185">Reference proteome</keyword>
<dbReference type="KEGG" id="hhw:NCTC503_00451"/>
<dbReference type="Proteomes" id="UP000308489">
    <property type="component" value="Chromosome 1"/>
</dbReference>
<evidence type="ECO:0000256" key="1">
    <source>
        <dbReference type="SAM" id="Phobius"/>
    </source>
</evidence>
<proteinExistence type="predicted"/>
<accession>A0A4U9R214</accession>
<evidence type="ECO:0000313" key="2">
    <source>
        <dbReference type="EMBL" id="VTQ83953.1"/>
    </source>
</evidence>
<feature type="transmembrane region" description="Helical" evidence="1">
    <location>
        <begin position="15"/>
        <end position="36"/>
    </location>
</feature>
<dbReference type="RefSeq" id="WP_138209251.1">
    <property type="nucleotide sequence ID" value="NZ_CBCRUQ010000008.1"/>
</dbReference>
<sequence length="255" mass="29257">MIKFEFLRFFKGRKLIFSFISIILILLTNTVLEISLTGINNSNNIRLMHLYSSFSQFFCFAFAPIIGYSIASNFEKNTIVFYSQNGISLLKVFISKFFVYSISIIILLIATISIYNIIFKFEIYSLIIVSIHIILNMIYCICVGFLLSLLFKKSSTTTIAMILFYFLAAIINVIPIPFVKGFLTIIDNNSFTEHFISSFLKIGSKSLNFKETITITNSNTFMSIGLCILWILIIFVTSIFIVVKEDHKKNNLKFV</sequence>
<protein>
    <submittedName>
        <fullName evidence="2">ABC-2 family transporter protein</fullName>
    </submittedName>
</protein>
<organism evidence="2 3">
    <name type="scientific">Hathewaya histolytica</name>
    <name type="common">Clostridium histolyticum</name>
    <dbReference type="NCBI Taxonomy" id="1498"/>
    <lineage>
        <taxon>Bacteria</taxon>
        <taxon>Bacillati</taxon>
        <taxon>Bacillota</taxon>
        <taxon>Clostridia</taxon>
        <taxon>Eubacteriales</taxon>
        <taxon>Clostridiaceae</taxon>
        <taxon>Hathewaya</taxon>
    </lineage>
</organism>
<dbReference type="AlphaFoldDB" id="A0A4U9R214"/>
<keyword evidence="1" id="KW-1133">Transmembrane helix</keyword>
<name>A0A4U9R214_HATHI</name>
<keyword evidence="1" id="KW-0812">Transmembrane</keyword>
<feature type="transmembrane region" description="Helical" evidence="1">
    <location>
        <begin position="124"/>
        <end position="151"/>
    </location>
</feature>